<dbReference type="SUPFAM" id="SSF53822">
    <property type="entry name" value="Periplasmic binding protein-like I"/>
    <property type="match status" value="1"/>
</dbReference>
<dbReference type="Gene3D" id="3.40.50.2300">
    <property type="match status" value="2"/>
</dbReference>
<dbReference type="GO" id="GO:0003700">
    <property type="term" value="F:DNA-binding transcription factor activity"/>
    <property type="evidence" value="ECO:0007669"/>
    <property type="project" value="TreeGrafter"/>
</dbReference>
<dbReference type="GO" id="GO:0000976">
    <property type="term" value="F:transcription cis-regulatory region binding"/>
    <property type="evidence" value="ECO:0007669"/>
    <property type="project" value="TreeGrafter"/>
</dbReference>
<evidence type="ECO:0000256" key="1">
    <source>
        <dbReference type="ARBA" id="ARBA00023015"/>
    </source>
</evidence>
<dbReference type="Gene3D" id="1.10.260.40">
    <property type="entry name" value="lambda repressor-like DNA-binding domains"/>
    <property type="match status" value="1"/>
</dbReference>
<organism evidence="5 7">
    <name type="scientific">Vibrio anguillarum</name>
    <name type="common">Listonella anguillarum</name>
    <dbReference type="NCBI Taxonomy" id="55601"/>
    <lineage>
        <taxon>Bacteria</taxon>
        <taxon>Pseudomonadati</taxon>
        <taxon>Pseudomonadota</taxon>
        <taxon>Gammaproteobacteria</taxon>
        <taxon>Vibrionales</taxon>
        <taxon>Vibrionaceae</taxon>
        <taxon>Vibrio</taxon>
    </lineage>
</organism>
<protein>
    <submittedName>
        <fullName evidence="5">LacI family DNA-binding transcriptional regulator</fullName>
    </submittedName>
</protein>
<gene>
    <name evidence="5" type="ORF">DYL72_17610</name>
    <name evidence="6" type="ORF">ERJ77_19680</name>
</gene>
<dbReference type="PANTHER" id="PTHR30146">
    <property type="entry name" value="LACI-RELATED TRANSCRIPTIONAL REPRESSOR"/>
    <property type="match status" value="1"/>
</dbReference>
<dbReference type="AlphaFoldDB" id="A0A289GGE8"/>
<dbReference type="InterPro" id="IPR046335">
    <property type="entry name" value="LacI/GalR-like_sensor"/>
</dbReference>
<accession>A0A289GGE8</accession>
<keyword evidence="2 5" id="KW-0238">DNA-binding</keyword>
<dbReference type="CDD" id="cd01575">
    <property type="entry name" value="PBP1_GntR"/>
    <property type="match status" value="1"/>
</dbReference>
<evidence type="ECO:0000256" key="3">
    <source>
        <dbReference type="ARBA" id="ARBA00023163"/>
    </source>
</evidence>
<dbReference type="Pfam" id="PF13377">
    <property type="entry name" value="Peripla_BP_3"/>
    <property type="match status" value="1"/>
</dbReference>
<dbReference type="SMART" id="SM00354">
    <property type="entry name" value="HTH_LACI"/>
    <property type="match status" value="1"/>
</dbReference>
<evidence type="ECO:0000313" key="6">
    <source>
        <dbReference type="EMBL" id="MBF4436672.1"/>
    </source>
</evidence>
<sequence length="343" mass="37952">MSESRKRRSTGKVTIADVAAKAGVGTMTVSRALRTPELVSSKLREKIEFVVEELGYIPNKAAGALASGENYSIALIIPSLIEKSCAVFLPNFQHSLNRQGYQLLLGYSDYSIDNEEKLLATFLESQPAAVVLFGSEHSSKSHQLLQRANIPVIEIAELNESSTYLNVGVDYYKVGKQCTQHLIENRYQNIGFIGARSHHSVLRNELRGWQSALIDNYQAPDHFLTTHEAPSAHLGKEGISKLLLRDSTLDAVVCSHEEIALGVLFECQRRLIKVPTEMAIICLDGSSLCQYAFPAISAAHVNYEQLGLLAAERLLKQIKEQTLELESTNVGFQLQKRASTVRP</sequence>
<dbReference type="PANTHER" id="PTHR30146:SF33">
    <property type="entry name" value="TRANSCRIPTIONAL REGULATOR"/>
    <property type="match status" value="1"/>
</dbReference>
<keyword evidence="3" id="KW-0804">Transcription</keyword>
<evidence type="ECO:0000259" key="4">
    <source>
        <dbReference type="PROSITE" id="PS50932"/>
    </source>
</evidence>
<dbReference type="PROSITE" id="PS00356">
    <property type="entry name" value="HTH_LACI_1"/>
    <property type="match status" value="1"/>
</dbReference>
<dbReference type="InterPro" id="IPR000843">
    <property type="entry name" value="HTH_LacI"/>
</dbReference>
<dbReference type="InterPro" id="IPR010982">
    <property type="entry name" value="Lambda_DNA-bd_dom_sf"/>
</dbReference>
<dbReference type="CDD" id="cd01392">
    <property type="entry name" value="HTH_LacI"/>
    <property type="match status" value="1"/>
</dbReference>
<dbReference type="EMBL" id="CP034673">
    <property type="protein sequence ID" value="AZS27451.1"/>
    <property type="molecule type" value="Genomic_DNA"/>
</dbReference>
<dbReference type="SUPFAM" id="SSF47413">
    <property type="entry name" value="lambda repressor-like DNA-binding domains"/>
    <property type="match status" value="1"/>
</dbReference>
<evidence type="ECO:0000313" key="7">
    <source>
        <dbReference type="Proteomes" id="UP000256923"/>
    </source>
</evidence>
<dbReference type="RefSeq" id="WP_019282684.1">
    <property type="nucleotide sequence ID" value="NZ_CP022100.1"/>
</dbReference>
<evidence type="ECO:0000313" key="5">
    <source>
        <dbReference type="EMBL" id="AZS27451.1"/>
    </source>
</evidence>
<name>A0A289GGE8_VIBAN</name>
<dbReference type="PROSITE" id="PS50932">
    <property type="entry name" value="HTH_LACI_2"/>
    <property type="match status" value="1"/>
</dbReference>
<keyword evidence="1" id="KW-0805">Transcription regulation</keyword>
<reference evidence="5 7" key="1">
    <citation type="submission" date="2018-12" db="EMBL/GenBank/DDBJ databases">
        <title>Characterization and Draft Genome of Vibrio anguillarum J360 Marine Pathogen Isolated from an Outbreak in Lumpfish (Cyclopterus lumpus).</title>
        <authorList>
            <person name="Vasquez J.I."/>
            <person name="Cao T."/>
            <person name="Chakraborty S."/>
            <person name="Gnanagobal H."/>
            <person name="Wescot J."/>
            <person name="Boyce D."/>
            <person name="Santander J."/>
        </authorList>
    </citation>
    <scope>NUCLEOTIDE SEQUENCE [LARGE SCALE GENOMIC DNA]</scope>
    <source>
        <strain evidence="5 7">J360</strain>
    </source>
</reference>
<dbReference type="Proteomes" id="UP000786185">
    <property type="component" value="Unassembled WGS sequence"/>
</dbReference>
<dbReference type="InterPro" id="IPR028082">
    <property type="entry name" value="Peripla_BP_I"/>
</dbReference>
<feature type="domain" description="HTH lacI-type" evidence="4">
    <location>
        <begin position="13"/>
        <end position="67"/>
    </location>
</feature>
<dbReference type="Proteomes" id="UP000256923">
    <property type="component" value="Chromosome 2"/>
</dbReference>
<dbReference type="Pfam" id="PF00356">
    <property type="entry name" value="LacI"/>
    <property type="match status" value="1"/>
</dbReference>
<dbReference type="EMBL" id="SCLC01000279">
    <property type="protein sequence ID" value="MBF4436672.1"/>
    <property type="molecule type" value="Genomic_DNA"/>
</dbReference>
<reference evidence="6" key="2">
    <citation type="journal article" date="2021" name="PeerJ">
        <title>Analysis of 44 Vibrio anguillarum genomes reveals high genetic diversity.</title>
        <authorList>
            <person name="Hansen M.J."/>
            <person name="Dalsgaard I."/>
        </authorList>
    </citation>
    <scope>NUCLEOTIDE SEQUENCE</scope>
    <source>
        <strain evidence="6">850617-1/1</strain>
    </source>
</reference>
<evidence type="ECO:0000256" key="2">
    <source>
        <dbReference type="ARBA" id="ARBA00023125"/>
    </source>
</evidence>
<proteinExistence type="predicted"/>